<evidence type="ECO:0008006" key="2">
    <source>
        <dbReference type="Google" id="ProtNLM"/>
    </source>
</evidence>
<organism evidence="1">
    <name type="scientific">Micromonas commoda virus</name>
    <dbReference type="NCBI Taxonomy" id="3057169"/>
    <lineage>
        <taxon>Viruses</taxon>
        <taxon>Varidnaviria</taxon>
        <taxon>Bamfordvirae</taxon>
        <taxon>Nucleocytoviricota</taxon>
        <taxon>Megaviricetes</taxon>
        <taxon>Algavirales</taxon>
        <taxon>Phycodnaviridae</taxon>
    </lineage>
</organism>
<dbReference type="EMBL" id="PP911589">
    <property type="protein sequence ID" value="XCA47455.1"/>
    <property type="molecule type" value="Genomic_DNA"/>
</dbReference>
<accession>A0AAU7YQK3</accession>
<name>A0AAU7YQK3_9PHYC</name>
<protein>
    <recommendedName>
        <fullName evidence="2">CCHC-type domain-containing protein</fullName>
    </recommendedName>
</protein>
<sequence>MASQRDILRTMMTRLDETSDKIPEGFYLEFCDHIKNLHKHIEPVPCRPVVQNVPFSVQGPVNFSRSDIYEALNEVMIEEGPQPPDIYEALNDLIEEMSGPQPRRRRRPRCGICRNSGHNRRNCPRIGR</sequence>
<reference evidence="1" key="1">
    <citation type="submission" date="2024-06" db="EMBL/GenBank/DDBJ databases">
        <title>Evidence of context-dependent and transient costs of resisting viral infection in isolates of the marine microalga Micromonas sp. (class Mamiellophyceae).</title>
        <authorList>
            <person name="Bedi de Silva A."/>
            <person name="Schvarcz C.R."/>
            <person name="Steward G.R."/>
            <person name="Edwards K.F."/>
        </authorList>
    </citation>
    <scope>NUCLEOTIDE SEQUENCE</scope>
    <source>
        <strain evidence="1">McV-KB2</strain>
    </source>
</reference>
<evidence type="ECO:0000313" key="1">
    <source>
        <dbReference type="EMBL" id="XCA47455.1"/>
    </source>
</evidence>
<proteinExistence type="predicted"/>